<accession>A0A2G1WL93</accession>
<reference evidence="3 4" key="1">
    <citation type="journal article" date="2014" name="Front. Microbiol.">
        <title>Population and genomic analysis of the genus Halorubrum.</title>
        <authorList>
            <person name="Fullmer M.S."/>
            <person name="Soucy S.M."/>
            <person name="Swithers K.S."/>
            <person name="Makkay A.M."/>
            <person name="Wheeler R."/>
            <person name="Ventosa A."/>
            <person name="Gogarten J.P."/>
            <person name="Papke R.T."/>
        </authorList>
    </citation>
    <scope>NUCLEOTIDE SEQUENCE [LARGE SCALE GENOMIC DNA]</scope>
    <source>
        <strain evidence="3 4">C49</strain>
    </source>
</reference>
<name>A0A2G1WL93_9EURY</name>
<dbReference type="AlphaFoldDB" id="A0A2G1WL93"/>
<dbReference type="InterPro" id="IPR029063">
    <property type="entry name" value="SAM-dependent_MTases_sf"/>
</dbReference>
<dbReference type="OrthoDB" id="269311at2157"/>
<dbReference type="Gene3D" id="3.40.50.150">
    <property type="entry name" value="Vaccinia Virus protein VP39"/>
    <property type="match status" value="1"/>
</dbReference>
<dbReference type="Proteomes" id="UP000222824">
    <property type="component" value="Unassembled WGS sequence"/>
</dbReference>
<dbReference type="Pfam" id="PF08241">
    <property type="entry name" value="Methyltransf_11"/>
    <property type="match status" value="1"/>
</dbReference>
<feature type="compositionally biased region" description="Basic and acidic residues" evidence="1">
    <location>
        <begin position="49"/>
        <end position="62"/>
    </location>
</feature>
<keyword evidence="3" id="KW-0489">Methyltransferase</keyword>
<feature type="domain" description="Methyltransferase type 11" evidence="2">
    <location>
        <begin position="22"/>
        <end position="141"/>
    </location>
</feature>
<comment type="caution">
    <text evidence="3">The sequence shown here is derived from an EMBL/GenBank/DDBJ whole genome shotgun (WGS) entry which is preliminary data.</text>
</comment>
<dbReference type="GO" id="GO:0008757">
    <property type="term" value="F:S-adenosylmethionine-dependent methyltransferase activity"/>
    <property type="evidence" value="ECO:0007669"/>
    <property type="project" value="InterPro"/>
</dbReference>
<evidence type="ECO:0000256" key="1">
    <source>
        <dbReference type="SAM" id="MobiDB-lite"/>
    </source>
</evidence>
<proteinExistence type="predicted"/>
<organism evidence="3 4">
    <name type="scientific">Halorubrum persicum</name>
    <dbReference type="NCBI Taxonomy" id="1383844"/>
    <lineage>
        <taxon>Archaea</taxon>
        <taxon>Methanobacteriati</taxon>
        <taxon>Methanobacteriota</taxon>
        <taxon>Stenosarchaea group</taxon>
        <taxon>Halobacteria</taxon>
        <taxon>Halobacteriales</taxon>
        <taxon>Haloferacaceae</taxon>
        <taxon>Halorubrum</taxon>
    </lineage>
</organism>
<dbReference type="SUPFAM" id="SSF53335">
    <property type="entry name" value="S-adenosyl-L-methionine-dependent methyltransferases"/>
    <property type="match status" value="1"/>
</dbReference>
<evidence type="ECO:0000313" key="4">
    <source>
        <dbReference type="Proteomes" id="UP000222824"/>
    </source>
</evidence>
<dbReference type="GO" id="GO:0032259">
    <property type="term" value="P:methylation"/>
    <property type="evidence" value="ECO:0007669"/>
    <property type="project" value="UniProtKB-KW"/>
</dbReference>
<evidence type="ECO:0000313" key="3">
    <source>
        <dbReference type="EMBL" id="PHQ39770.1"/>
    </source>
</evidence>
<dbReference type="EMBL" id="NHOA01000030">
    <property type="protein sequence ID" value="PHQ39770.1"/>
    <property type="molecule type" value="Genomic_DNA"/>
</dbReference>
<keyword evidence="3" id="KW-0808">Transferase</keyword>
<sequence length="260" mass="27196">MNVPETVATALDDREVAGTRCLEAGAGAGNATAGLLANGAARVYAVTDDSEHARTTRRRVGDVGDDTDDSGGGDSNDTDDGTDSRDDRLAVVEADLRAVPLPDDSVDLITAHGLCNVLDPAALSAVAEEFSRVAAAGARLVVDDYDPLPDGAAIRELFAVENAASELARGRPALTFYPAAFLRRLFAGRGWEFERERTLLEPVPWTESHVAAHADEAVSMAAECPEGAGDALAAASRGLASEIGSESVGRMYSLAFRLPR</sequence>
<feature type="compositionally biased region" description="Acidic residues" evidence="1">
    <location>
        <begin position="63"/>
        <end position="81"/>
    </location>
</feature>
<protein>
    <submittedName>
        <fullName evidence="3">SAM-dependent methyltransferase</fullName>
    </submittedName>
</protein>
<keyword evidence="4" id="KW-1185">Reference proteome</keyword>
<dbReference type="InterPro" id="IPR013216">
    <property type="entry name" value="Methyltransf_11"/>
</dbReference>
<gene>
    <name evidence="3" type="ORF">DJ69_04405</name>
</gene>
<dbReference type="RefSeq" id="WP_099254484.1">
    <property type="nucleotide sequence ID" value="NZ_NHOA01000030.1"/>
</dbReference>
<evidence type="ECO:0000259" key="2">
    <source>
        <dbReference type="Pfam" id="PF08241"/>
    </source>
</evidence>
<feature type="region of interest" description="Disordered" evidence="1">
    <location>
        <begin position="48"/>
        <end position="85"/>
    </location>
</feature>